<dbReference type="AlphaFoldDB" id="A0A016XDQ4"/>
<dbReference type="SUPFAM" id="SSF51197">
    <property type="entry name" value="Clavaminate synthase-like"/>
    <property type="match status" value="1"/>
</dbReference>
<dbReference type="GO" id="GO:0016706">
    <property type="term" value="F:2-oxoglutarate-dependent dioxygenase activity"/>
    <property type="evidence" value="ECO:0007669"/>
    <property type="project" value="UniProtKB-ARBA"/>
</dbReference>
<dbReference type="eggNOG" id="COG5285">
    <property type="taxonomic scope" value="Bacteria"/>
</dbReference>
<name>A0A016XDQ4_9BURK</name>
<dbReference type="Proteomes" id="UP000023268">
    <property type="component" value="Unassembled WGS sequence"/>
</dbReference>
<gene>
    <name evidence="1" type="ORF">AZ34_00590</name>
</gene>
<evidence type="ECO:0000313" key="1">
    <source>
        <dbReference type="EMBL" id="EYC49707.1"/>
    </source>
</evidence>
<evidence type="ECO:0008006" key="3">
    <source>
        <dbReference type="Google" id="ProtNLM"/>
    </source>
</evidence>
<dbReference type="OrthoDB" id="5294965at2"/>
<evidence type="ECO:0000313" key="2">
    <source>
        <dbReference type="Proteomes" id="UP000023268"/>
    </source>
</evidence>
<dbReference type="Gene3D" id="2.60.120.620">
    <property type="entry name" value="q2cbj1_9rhob like domain"/>
    <property type="match status" value="1"/>
</dbReference>
<organism evidence="1 2">
    <name type="scientific">Hylemonella gracilis str. Niagara R</name>
    <dbReference type="NCBI Taxonomy" id="1458275"/>
    <lineage>
        <taxon>Bacteria</taxon>
        <taxon>Pseudomonadati</taxon>
        <taxon>Pseudomonadota</taxon>
        <taxon>Betaproteobacteria</taxon>
        <taxon>Burkholderiales</taxon>
        <taxon>Comamonadaceae</taxon>
        <taxon>Hylemonella</taxon>
    </lineage>
</organism>
<dbReference type="Pfam" id="PF05721">
    <property type="entry name" value="PhyH"/>
    <property type="match status" value="1"/>
</dbReference>
<dbReference type="RefSeq" id="WP_035603641.1">
    <property type="nucleotide sequence ID" value="NZ_JEMG01000001.1"/>
</dbReference>
<dbReference type="InterPro" id="IPR008775">
    <property type="entry name" value="Phytyl_CoA_dOase-like"/>
</dbReference>
<reference evidence="1 2" key="1">
    <citation type="submission" date="2014-02" db="EMBL/GenBank/DDBJ databases">
        <title>Draft Genome of Hylemonella gracilis isolated from the Niagara River.</title>
        <authorList>
            <person name="Pawlowski D.R."/>
            <person name="Koudelka G.B."/>
        </authorList>
    </citation>
    <scope>NUCLEOTIDE SEQUENCE [LARGE SCALE GENOMIC DNA]</scope>
    <source>
        <strain evidence="1 2">Niagara R</strain>
    </source>
</reference>
<dbReference type="PANTHER" id="PTHR20883">
    <property type="entry name" value="PHYTANOYL-COA DIOXYGENASE DOMAIN CONTAINING 1"/>
    <property type="match status" value="1"/>
</dbReference>
<dbReference type="STRING" id="1458275.AZ34_00590"/>
<dbReference type="GO" id="GO:0005506">
    <property type="term" value="F:iron ion binding"/>
    <property type="evidence" value="ECO:0007669"/>
    <property type="project" value="UniProtKB-ARBA"/>
</dbReference>
<dbReference type="PANTHER" id="PTHR20883:SF46">
    <property type="entry name" value="PHYTANOYL-COA HYDROXYLASE"/>
    <property type="match status" value="1"/>
</dbReference>
<proteinExistence type="predicted"/>
<comment type="caution">
    <text evidence="1">The sequence shown here is derived from an EMBL/GenBank/DDBJ whole genome shotgun (WGS) entry which is preliminary data.</text>
</comment>
<accession>A0A016XDQ4</accession>
<sequence>MTPEQTQFFRDRGYHCLRGFYGQATMEPLRRHVLDELKRLRIWASGRKLSRTLDDIPHFQQIGRLAQMVHKPRDFQNRLIAPELVAAMCALAGTELVSAQDAQWLLSLPHQADWSLSGLNWHVDVDGGAQAKRLPGVQAFVLLDDVAPRGGATLAIAGSHRDPGVRTWLQQGGDAGQQLRARGLELLEMSGQGGDVYLMDMRLVHTPSINAAKVPRMMATARYFAST</sequence>
<dbReference type="EMBL" id="JEMG01000001">
    <property type="protein sequence ID" value="EYC49707.1"/>
    <property type="molecule type" value="Genomic_DNA"/>
</dbReference>
<protein>
    <recommendedName>
        <fullName evidence="3">Phytanoyl-CoA dioxygenase</fullName>
    </recommendedName>
</protein>